<organism evidence="1 2">
    <name type="scientific">Triparma laevis f. longispina</name>
    <dbReference type="NCBI Taxonomy" id="1714387"/>
    <lineage>
        <taxon>Eukaryota</taxon>
        <taxon>Sar</taxon>
        <taxon>Stramenopiles</taxon>
        <taxon>Ochrophyta</taxon>
        <taxon>Bolidophyceae</taxon>
        <taxon>Parmales</taxon>
        <taxon>Triparmaceae</taxon>
        <taxon>Triparma</taxon>
    </lineage>
</organism>
<dbReference type="Proteomes" id="UP001165122">
    <property type="component" value="Unassembled WGS sequence"/>
</dbReference>
<keyword evidence="2" id="KW-1185">Reference proteome</keyword>
<protein>
    <submittedName>
        <fullName evidence="1">Uncharacterized protein</fullName>
    </submittedName>
</protein>
<comment type="caution">
    <text evidence="1">The sequence shown here is derived from an EMBL/GenBank/DDBJ whole genome shotgun (WGS) entry which is preliminary data.</text>
</comment>
<dbReference type="EMBL" id="BRXW01000910">
    <property type="protein sequence ID" value="GMH78874.1"/>
    <property type="molecule type" value="Genomic_DNA"/>
</dbReference>
<evidence type="ECO:0000313" key="1">
    <source>
        <dbReference type="EMBL" id="GMH78874.1"/>
    </source>
</evidence>
<dbReference type="AlphaFoldDB" id="A0A9W7EF40"/>
<gene>
    <name evidence="1" type="ORF">TrLO_g8614</name>
</gene>
<proteinExistence type="predicted"/>
<evidence type="ECO:0000313" key="2">
    <source>
        <dbReference type="Proteomes" id="UP001165122"/>
    </source>
</evidence>
<dbReference type="OrthoDB" id="10355443at2759"/>
<name>A0A9W7EF40_9STRA</name>
<reference evidence="2" key="1">
    <citation type="journal article" date="2023" name="Commun. Biol.">
        <title>Genome analysis of Parmales, the sister group of diatoms, reveals the evolutionary specialization of diatoms from phago-mixotrophs to photoautotrophs.</title>
        <authorList>
            <person name="Ban H."/>
            <person name="Sato S."/>
            <person name="Yoshikawa S."/>
            <person name="Yamada K."/>
            <person name="Nakamura Y."/>
            <person name="Ichinomiya M."/>
            <person name="Sato N."/>
            <person name="Blanc-Mathieu R."/>
            <person name="Endo H."/>
            <person name="Kuwata A."/>
            <person name="Ogata H."/>
        </authorList>
    </citation>
    <scope>NUCLEOTIDE SEQUENCE [LARGE SCALE GENOMIC DNA]</scope>
    <source>
        <strain evidence="2">NIES 3700</strain>
    </source>
</reference>
<accession>A0A9W7EF40</accession>
<sequence>MPSDPSENGANGDYSTYQVSSVSKNNFTAIFKYNALHNQINSILDAYLTDGLILRASFGSFGHGNEGSSKNPYPSAFSPFGDPNGSKLNTFTPSTCLKLNSLALPEFRKMIDLICKKSNIDPTSFCTRPTRKIDAAMDRLKKEDYSVCDKIKVLADHPVRSLKELEGDEDFRVKCTVGATLTCSTEEELFTTVATTLSCLTGITKLENFFITPKWSGARFINMILMVSNVPCNLQIHFAPLIICSAGIEECADYFGSMFEDMKEVDVNKKLTAFERMGEMPEEKDVQETLRMILAGTDKQKMDAIVQITGG</sequence>